<keyword evidence="3" id="KW-1185">Reference proteome</keyword>
<gene>
    <name evidence="2" type="ORF">H8Z77_02635</name>
</gene>
<evidence type="ECO:0008006" key="4">
    <source>
        <dbReference type="Google" id="ProtNLM"/>
    </source>
</evidence>
<dbReference type="Proteomes" id="UP000649151">
    <property type="component" value="Unassembled WGS sequence"/>
</dbReference>
<evidence type="ECO:0000256" key="1">
    <source>
        <dbReference type="SAM" id="SignalP"/>
    </source>
</evidence>
<dbReference type="EMBL" id="JACOQK010000001">
    <property type="protein sequence ID" value="MBC5786920.1"/>
    <property type="molecule type" value="Genomic_DNA"/>
</dbReference>
<name>A0ABR7IP57_9CLOT</name>
<sequence length="191" mass="21882">MKKVISIALALCLCLVCFVGCGEKPPEGYEGWKVKKLLNTVSYCVPESWKQEKKENDYHSYKIDDTTEMRIYIESESLNGFTKAEEVINNYEKEKGAYESGDYYTPSTFVRQADCSFDGQKAYHYQIDPYLGVTKEGGSTNNNIYDCYLGDCSKGMLNLDIIYDRDFGNPLSDHDVNKLINSIRFKDIDKK</sequence>
<accession>A0ABR7IP57</accession>
<comment type="caution">
    <text evidence="2">The sequence shown here is derived from an EMBL/GenBank/DDBJ whole genome shotgun (WGS) entry which is preliminary data.</text>
</comment>
<protein>
    <recommendedName>
        <fullName evidence="4">Lipoprotein</fullName>
    </recommendedName>
</protein>
<evidence type="ECO:0000313" key="3">
    <source>
        <dbReference type="Proteomes" id="UP000649151"/>
    </source>
</evidence>
<keyword evidence="1" id="KW-0732">Signal</keyword>
<dbReference type="RefSeq" id="WP_186996095.1">
    <property type="nucleotide sequence ID" value="NZ_JACOQK010000001.1"/>
</dbReference>
<reference evidence="2 3" key="1">
    <citation type="submission" date="2020-08" db="EMBL/GenBank/DDBJ databases">
        <title>Genome public.</title>
        <authorList>
            <person name="Liu C."/>
            <person name="Sun Q."/>
        </authorList>
    </citation>
    <scope>NUCLEOTIDE SEQUENCE [LARGE SCALE GENOMIC DNA]</scope>
    <source>
        <strain evidence="2 3">NSJ-27</strain>
    </source>
</reference>
<proteinExistence type="predicted"/>
<feature type="signal peptide" evidence="1">
    <location>
        <begin position="1"/>
        <end position="21"/>
    </location>
</feature>
<evidence type="ECO:0000313" key="2">
    <source>
        <dbReference type="EMBL" id="MBC5786920.1"/>
    </source>
</evidence>
<feature type="chain" id="PRO_5047524012" description="Lipoprotein" evidence="1">
    <location>
        <begin position="22"/>
        <end position="191"/>
    </location>
</feature>
<organism evidence="2 3">
    <name type="scientific">Clostridium facile</name>
    <dbReference type="NCBI Taxonomy" id="2763035"/>
    <lineage>
        <taxon>Bacteria</taxon>
        <taxon>Bacillati</taxon>
        <taxon>Bacillota</taxon>
        <taxon>Clostridia</taxon>
        <taxon>Eubacteriales</taxon>
        <taxon>Clostridiaceae</taxon>
        <taxon>Clostridium</taxon>
    </lineage>
</organism>